<evidence type="ECO:0000313" key="4">
    <source>
        <dbReference type="EMBL" id="MCZ0862649.1"/>
    </source>
</evidence>
<name>A0ABT4ILK5_9EURY</name>
<keyword evidence="3" id="KW-1133">Transmembrane helix</keyword>
<keyword evidence="5" id="KW-1185">Reference proteome</keyword>
<dbReference type="RefSeq" id="WP_268922905.1">
    <property type="nucleotide sequence ID" value="NZ_JAPTGC010000006.1"/>
</dbReference>
<evidence type="ECO:0000256" key="1">
    <source>
        <dbReference type="ARBA" id="ARBA00004196"/>
    </source>
</evidence>
<dbReference type="NCBIfam" id="TIGR02543">
    <property type="entry name" value="List_Bact_rpt"/>
    <property type="match status" value="1"/>
</dbReference>
<dbReference type="EMBL" id="JAPTGC010000006">
    <property type="protein sequence ID" value="MCZ0862649.1"/>
    <property type="molecule type" value="Genomic_DNA"/>
</dbReference>
<feature type="region of interest" description="Disordered" evidence="2">
    <location>
        <begin position="974"/>
        <end position="993"/>
    </location>
</feature>
<dbReference type="Gene3D" id="2.160.20.20">
    <property type="match status" value="1"/>
</dbReference>
<dbReference type="InterPro" id="IPR042229">
    <property type="entry name" value="Listeria/Bacterioides_rpt_sf"/>
</dbReference>
<dbReference type="InterPro" id="IPR012332">
    <property type="entry name" value="Autotransporter_pectin_lyase_C"/>
</dbReference>
<feature type="compositionally biased region" description="Low complexity" evidence="2">
    <location>
        <begin position="1070"/>
        <end position="1116"/>
    </location>
</feature>
<comment type="subcellular location">
    <subcellularLocation>
        <location evidence="1">Cell envelope</location>
    </subcellularLocation>
</comment>
<organism evidence="4 5">
    <name type="scientific">Methanocorpusculum vombati</name>
    <dbReference type="NCBI Taxonomy" id="3002864"/>
    <lineage>
        <taxon>Archaea</taxon>
        <taxon>Methanobacteriati</taxon>
        <taxon>Methanobacteriota</taxon>
        <taxon>Stenosarchaea group</taxon>
        <taxon>Methanomicrobia</taxon>
        <taxon>Methanomicrobiales</taxon>
        <taxon>Methanocorpusculaceae</taxon>
        <taxon>Methanocorpusculum</taxon>
    </lineage>
</organism>
<protein>
    <submittedName>
        <fullName evidence="4">InlB B-repeat-containing protein</fullName>
    </submittedName>
</protein>
<evidence type="ECO:0000256" key="2">
    <source>
        <dbReference type="SAM" id="MobiDB-lite"/>
    </source>
</evidence>
<dbReference type="Gene3D" id="2.60.40.4270">
    <property type="entry name" value="Listeria-Bacteroides repeat domain"/>
    <property type="match status" value="1"/>
</dbReference>
<feature type="transmembrane region" description="Helical" evidence="3">
    <location>
        <begin position="1124"/>
        <end position="1142"/>
    </location>
</feature>
<keyword evidence="3" id="KW-0812">Transmembrane</keyword>
<reference evidence="4" key="1">
    <citation type="submission" date="2022-12" db="EMBL/GenBank/DDBJ databases">
        <title>Isolation and characterisation of novel Methanocorpusculum spp. from native Australian herbivores indicates the genus is ancestrally host-associated.</title>
        <authorList>
            <person name="Volmer J.G."/>
            <person name="Soo R.M."/>
            <person name="Evans P.N."/>
            <person name="Hoedt E.C."/>
            <person name="Astorga Alsina A.L."/>
            <person name="Woodcroft B.J."/>
            <person name="Tyson G.W."/>
            <person name="Hugenholtz P."/>
            <person name="Morrison M."/>
        </authorList>
    </citation>
    <scope>NUCLEOTIDE SEQUENCE</scope>
    <source>
        <strain evidence="4">CW153</strain>
    </source>
</reference>
<proteinExistence type="predicted"/>
<dbReference type="InterPro" id="IPR013378">
    <property type="entry name" value="InlB-like_B-rpt"/>
</dbReference>
<gene>
    <name evidence="4" type="ORF">O0S09_05185</name>
</gene>
<sequence>MRRLRNYGTQRPHDFSAKLRQGVVLLAALLLACTLMAGAVSAEEVTVTTWSDLQTKFSGGNTITLGADIEIQGPLTLTSGEVTLNLGNHKLYNSTGNAASYPITINGGTLIITGTGSIEYPTDLIQLSKGTVNIQSGTLIANGGGAAVVITGSTESNAKDYSNLIVGKDATLKGGWYVVFISAKTTEKKFYGITIDIAGKLLSCENPANGGALYINGVLQKENTQTNPPVITIRDTAVIAPSKGNAVYAAGYGKWIIEGGTFTGTEALSIKSGEWDIKGGTFTGNGPFYDPAIYNGNGSEETGAAVSITTNHGYAKNVRITITGGTFTSEKQSAFYEGSSWKKDGDFQSGSALKQVLITGGTFETKNETLSAIRIQNSGDTTNITKGISIKDAPNGNTLLYPGLNQTGVEWDGDATNGYTLKITEGGSYKLMESFKYAPYTDKNRLSIVTGVTLDLNGKTITAERDSGNAGDTAFISVNGKELTINGNGGGITTSGASSDGYKSCLFFAGKNTKLTINSGTFQSNGIVIAENAEVKDGQPLYAAPKTTLNGGTFTSTDSTAIYMTADNGELTVADGVQITGKTAGIEIRSGTANLNGGKITATGANTYPAYAAVPSNPITDGSAIVLVSKAGAYTAAIDLNIAGTTEITSTNGAAIRNYVRKGDGKGSMTADNATIKVIVSDTPKLAGAVAAIENAHYAGDTGATIVGTFALNGGYYKAPSYAELLVGNPAVTYQTGYSMSTEPVQDGYYAPTKTTAPEVKETVTPGSGGTVVITPPVSGSLVVEDKTVTITAAGTSGSDNSVTLKVTYEDGATVADTGASGKVASVEAEYKAIPLEDTTSGVTGAKVDMTITLTTVDTNLPTITGKLSDAKQTALQAFGSTYTTFKMGPAFVASHEKLAEFNNNVSTITLTFLVPKSWAPESGNIGVVHISDDANPVVTKSGLTVVTTDDGENWKVTVTSTKKFSGYSTYYAESSSPGPGPQPTYQPVSSSGSGNMENAFRVLFDTQGGSFISPSTGLSYGDKISQPPAPTKDGYTFGGWYKDEACTQSWSFASGIDGDMTLYAKWTPSSGGSSQTVSQTGSATAQQTVKATPAATQAQSTSAATPAPSGTSASGVSPTMTQAPAPVLGALLGLLAAGVLIRRRD</sequence>
<evidence type="ECO:0000256" key="3">
    <source>
        <dbReference type="SAM" id="Phobius"/>
    </source>
</evidence>
<dbReference type="PROSITE" id="PS51257">
    <property type="entry name" value="PROKAR_LIPOPROTEIN"/>
    <property type="match status" value="1"/>
</dbReference>
<keyword evidence="3" id="KW-0472">Membrane</keyword>
<dbReference type="Pfam" id="PF09479">
    <property type="entry name" value="Flg_new"/>
    <property type="match status" value="1"/>
</dbReference>
<accession>A0ABT4ILK5</accession>
<dbReference type="Proteomes" id="UP001141336">
    <property type="component" value="Unassembled WGS sequence"/>
</dbReference>
<feature type="region of interest" description="Disordered" evidence="2">
    <location>
        <begin position="1068"/>
        <end position="1120"/>
    </location>
</feature>
<comment type="caution">
    <text evidence="4">The sequence shown here is derived from an EMBL/GenBank/DDBJ whole genome shotgun (WGS) entry which is preliminary data.</text>
</comment>
<evidence type="ECO:0000313" key="5">
    <source>
        <dbReference type="Proteomes" id="UP001141336"/>
    </source>
</evidence>